<gene>
    <name evidence="3" type="ORF">P7K49_015131</name>
</gene>
<feature type="compositionally biased region" description="Pro residues" evidence="1">
    <location>
        <begin position="18"/>
        <end position="27"/>
    </location>
</feature>
<reference evidence="3 4" key="1">
    <citation type="submission" date="2023-05" db="EMBL/GenBank/DDBJ databases">
        <title>B98-5 Cell Line De Novo Hybrid Assembly: An Optical Mapping Approach.</title>
        <authorList>
            <person name="Kananen K."/>
            <person name="Auerbach J.A."/>
            <person name="Kautto E."/>
            <person name="Blachly J.S."/>
        </authorList>
    </citation>
    <scope>NUCLEOTIDE SEQUENCE [LARGE SCALE GENOMIC DNA]</scope>
    <source>
        <strain evidence="3">B95-8</strain>
        <tissue evidence="3">Cell line</tissue>
    </source>
</reference>
<dbReference type="Proteomes" id="UP001266305">
    <property type="component" value="Unassembled WGS sequence"/>
</dbReference>
<feature type="region of interest" description="Disordered" evidence="1">
    <location>
        <begin position="1"/>
        <end position="126"/>
    </location>
</feature>
<feature type="compositionally biased region" description="Low complexity" evidence="1">
    <location>
        <begin position="114"/>
        <end position="126"/>
    </location>
</feature>
<dbReference type="InterPro" id="IPR021911">
    <property type="entry name" value="ATAD3_N"/>
</dbReference>
<evidence type="ECO:0000259" key="2">
    <source>
        <dbReference type="Pfam" id="PF12037"/>
    </source>
</evidence>
<comment type="caution">
    <text evidence="3">The sequence shown here is derived from an EMBL/GenBank/DDBJ whole genome shotgun (WGS) entry which is preliminary data.</text>
</comment>
<dbReference type="EMBL" id="JASSZA010000007">
    <property type="protein sequence ID" value="KAK2105617.1"/>
    <property type="molecule type" value="Genomic_DNA"/>
</dbReference>
<evidence type="ECO:0000256" key="1">
    <source>
        <dbReference type="SAM" id="MobiDB-lite"/>
    </source>
</evidence>
<name>A0ABQ9V8C5_SAGOE</name>
<evidence type="ECO:0000313" key="4">
    <source>
        <dbReference type="Proteomes" id="UP001266305"/>
    </source>
</evidence>
<protein>
    <recommendedName>
        <fullName evidence="2">ATPase family AAA domain-containing protein</fullName>
    </recommendedName>
</protein>
<feature type="compositionally biased region" description="Basic and acidic residues" evidence="1">
    <location>
        <begin position="32"/>
        <end position="48"/>
    </location>
</feature>
<feature type="compositionally biased region" description="Basic and acidic residues" evidence="1">
    <location>
        <begin position="57"/>
        <end position="72"/>
    </location>
</feature>
<proteinExistence type="predicted"/>
<keyword evidence="4" id="KW-1185">Reference proteome</keyword>
<dbReference type="Pfam" id="PF12037">
    <property type="entry name" value="ATAD3_N"/>
    <property type="match status" value="1"/>
</dbReference>
<feature type="domain" description="ATPase family AAA" evidence="2">
    <location>
        <begin position="32"/>
        <end position="71"/>
    </location>
</feature>
<organism evidence="3 4">
    <name type="scientific">Saguinus oedipus</name>
    <name type="common">Cotton-top tamarin</name>
    <name type="synonym">Oedipomidas oedipus</name>
    <dbReference type="NCBI Taxonomy" id="9490"/>
    <lineage>
        <taxon>Eukaryota</taxon>
        <taxon>Metazoa</taxon>
        <taxon>Chordata</taxon>
        <taxon>Craniata</taxon>
        <taxon>Vertebrata</taxon>
        <taxon>Euteleostomi</taxon>
        <taxon>Mammalia</taxon>
        <taxon>Eutheria</taxon>
        <taxon>Euarchontoglires</taxon>
        <taxon>Primates</taxon>
        <taxon>Haplorrhini</taxon>
        <taxon>Platyrrhini</taxon>
        <taxon>Cebidae</taxon>
        <taxon>Callitrichinae</taxon>
        <taxon>Saguinus</taxon>
    </lineage>
</organism>
<feature type="compositionally biased region" description="Low complexity" evidence="1">
    <location>
        <begin position="87"/>
        <end position="104"/>
    </location>
</feature>
<evidence type="ECO:0000313" key="3">
    <source>
        <dbReference type="EMBL" id="KAK2105617.1"/>
    </source>
</evidence>
<accession>A0ABQ9V8C5</accession>
<sequence>MSWLFGINKGPKGEGAGPPLPLPPAPPGAEGGGDRGSGDRQAPKDKWSNFDPTGLERAAKAARELEHSRECGEAGARAEPGKREPLRGAPAPARRPRASGPCCASRLSAAASQAGLRPRSPPGRSRLACREDRTLSVTLLLLSGRHERGRCGKRCGGGAQRLPVSGLGPALVSS</sequence>